<organism evidence="1 2">
    <name type="scientific">Coralloluteibacterium thermophilum</name>
    <dbReference type="NCBI Taxonomy" id="2707049"/>
    <lineage>
        <taxon>Bacteria</taxon>
        <taxon>Pseudomonadati</taxon>
        <taxon>Pseudomonadota</taxon>
        <taxon>Gammaproteobacteria</taxon>
        <taxon>Lysobacterales</taxon>
        <taxon>Lysobacteraceae</taxon>
        <taxon>Coralloluteibacterium</taxon>
    </lineage>
</organism>
<protein>
    <recommendedName>
        <fullName evidence="3">DUF2591 domain-containing protein</fullName>
    </recommendedName>
</protein>
<gene>
    <name evidence="1" type="ORF">ACFO3Q_07570</name>
</gene>
<name>A0ABV9NI23_9GAMM</name>
<dbReference type="RefSeq" id="WP_377004041.1">
    <property type="nucleotide sequence ID" value="NZ_JBHSGG010000021.1"/>
</dbReference>
<dbReference type="Proteomes" id="UP001595892">
    <property type="component" value="Unassembled WGS sequence"/>
</dbReference>
<dbReference type="EMBL" id="JBHSGG010000021">
    <property type="protein sequence ID" value="MFC4728022.1"/>
    <property type="molecule type" value="Genomic_DNA"/>
</dbReference>
<sequence>MAYSLHIERTSSNISLEDWLTAASTIGALRLRTTAYATVNPSTGEIIEIDRSPGDLEIALPQSFLSRALGKERQWEPAFFFSQGRASFRSPDNSYSAHDPIRKAAAALAKELGAAIVGDEGEEYAW</sequence>
<accession>A0ABV9NI23</accession>
<proteinExistence type="predicted"/>
<reference evidence="2" key="1">
    <citation type="journal article" date="2019" name="Int. J. Syst. Evol. Microbiol.">
        <title>The Global Catalogue of Microorganisms (GCM) 10K type strain sequencing project: providing services to taxonomists for standard genome sequencing and annotation.</title>
        <authorList>
            <consortium name="The Broad Institute Genomics Platform"/>
            <consortium name="The Broad Institute Genome Sequencing Center for Infectious Disease"/>
            <person name="Wu L."/>
            <person name="Ma J."/>
        </authorList>
    </citation>
    <scope>NUCLEOTIDE SEQUENCE [LARGE SCALE GENOMIC DNA]</scope>
    <source>
        <strain evidence="2">CGMCC 1.13574</strain>
    </source>
</reference>
<comment type="caution">
    <text evidence="1">The sequence shown here is derived from an EMBL/GenBank/DDBJ whole genome shotgun (WGS) entry which is preliminary data.</text>
</comment>
<evidence type="ECO:0000313" key="2">
    <source>
        <dbReference type="Proteomes" id="UP001595892"/>
    </source>
</evidence>
<keyword evidence="2" id="KW-1185">Reference proteome</keyword>
<evidence type="ECO:0008006" key="3">
    <source>
        <dbReference type="Google" id="ProtNLM"/>
    </source>
</evidence>
<evidence type="ECO:0000313" key="1">
    <source>
        <dbReference type="EMBL" id="MFC4728022.1"/>
    </source>
</evidence>